<dbReference type="PANTHER" id="PTHR31157">
    <property type="entry name" value="SCP DOMAIN-CONTAINING PROTEIN"/>
    <property type="match status" value="1"/>
</dbReference>
<dbReference type="InterPro" id="IPR014044">
    <property type="entry name" value="CAP_dom"/>
</dbReference>
<organism evidence="3 4">
    <name type="scientific">Candidatus Harrisonbacteria bacterium CG10_big_fil_rev_8_21_14_0_10_42_17</name>
    <dbReference type="NCBI Taxonomy" id="1974584"/>
    <lineage>
        <taxon>Bacteria</taxon>
        <taxon>Candidatus Harrisoniibacteriota</taxon>
    </lineage>
</organism>
<evidence type="ECO:0000313" key="3">
    <source>
        <dbReference type="EMBL" id="PIT92205.1"/>
    </source>
</evidence>
<evidence type="ECO:0000313" key="4">
    <source>
        <dbReference type="Proteomes" id="UP000228635"/>
    </source>
</evidence>
<dbReference type="PANTHER" id="PTHR31157:SF1">
    <property type="entry name" value="SCP DOMAIN-CONTAINING PROTEIN"/>
    <property type="match status" value="1"/>
</dbReference>
<dbReference type="Gene3D" id="3.40.33.10">
    <property type="entry name" value="CAP"/>
    <property type="match status" value="1"/>
</dbReference>
<comment type="caution">
    <text evidence="3">The sequence shown here is derived from an EMBL/GenBank/DDBJ whole genome shotgun (WGS) entry which is preliminary data.</text>
</comment>
<proteinExistence type="predicted"/>
<reference evidence="4" key="1">
    <citation type="submission" date="2017-09" db="EMBL/GenBank/DDBJ databases">
        <title>Depth-based differentiation of microbial function through sediment-hosted aquifers and enrichment of novel symbionts in the deep terrestrial subsurface.</title>
        <authorList>
            <person name="Probst A.J."/>
            <person name="Ladd B."/>
            <person name="Jarett J.K."/>
            <person name="Geller-Mcgrath D.E."/>
            <person name="Sieber C.M.K."/>
            <person name="Emerson J.B."/>
            <person name="Anantharaman K."/>
            <person name="Thomas B.C."/>
            <person name="Malmstrom R."/>
            <person name="Stieglmeier M."/>
            <person name="Klingl A."/>
            <person name="Woyke T."/>
            <person name="Ryan C.M."/>
            <person name="Banfield J.F."/>
        </authorList>
    </citation>
    <scope>NUCLEOTIDE SEQUENCE [LARGE SCALE GENOMIC DNA]</scope>
</reference>
<dbReference type="Pfam" id="PF00188">
    <property type="entry name" value="CAP"/>
    <property type="match status" value="1"/>
</dbReference>
<dbReference type="InterPro" id="IPR035940">
    <property type="entry name" value="CAP_sf"/>
</dbReference>
<dbReference type="AlphaFoldDB" id="A0A2M6WHD8"/>
<gene>
    <name evidence="3" type="ORF">COU08_03650</name>
</gene>
<dbReference type="EMBL" id="PFBA01000031">
    <property type="protein sequence ID" value="PIT92205.1"/>
    <property type="molecule type" value="Genomic_DNA"/>
</dbReference>
<evidence type="ECO:0000259" key="2">
    <source>
        <dbReference type="Pfam" id="PF00188"/>
    </source>
</evidence>
<accession>A0A2M6WHD8</accession>
<protein>
    <recommendedName>
        <fullName evidence="2">SCP domain-containing protein</fullName>
    </recommendedName>
</protein>
<evidence type="ECO:0000256" key="1">
    <source>
        <dbReference type="SAM" id="Coils"/>
    </source>
</evidence>
<dbReference type="CDD" id="cd05379">
    <property type="entry name" value="CAP_bacterial"/>
    <property type="match status" value="1"/>
</dbReference>
<sequence>MRFFISFLIFLVVIGVGFFALRFFGIGTPILITEQITDTAHTIRQSVQDTVSRATEAFDDNPSLFTPPPLKKLVDSLQSHLTLEGVLRETNIRRVEQGLTPLKLSTVLSLVASNKANDLFEKQYFEHVSPTGESASDLARVEGYQFLSLGENLALGNYHDDVALVQAWMDSPGHRDNILKPSFEEIGIAVQRSEFESQKTWIAVQIFAKPLASCSRPDVQLLSSIETYEREIDSLSSNADILRRELEDRTPKTRAEYEALRDEIDEYNALVGQINLSIEELKDLVGVYNAQVEGFNLCATQ</sequence>
<name>A0A2M6WHD8_9BACT</name>
<keyword evidence="1" id="KW-0175">Coiled coil</keyword>
<dbReference type="SUPFAM" id="SSF55797">
    <property type="entry name" value="PR-1-like"/>
    <property type="match status" value="1"/>
</dbReference>
<feature type="coiled-coil region" evidence="1">
    <location>
        <begin position="225"/>
        <end position="263"/>
    </location>
</feature>
<dbReference type="Proteomes" id="UP000228635">
    <property type="component" value="Unassembled WGS sequence"/>
</dbReference>
<feature type="domain" description="SCP" evidence="2">
    <location>
        <begin position="87"/>
        <end position="206"/>
    </location>
</feature>